<dbReference type="InterPro" id="IPR001683">
    <property type="entry name" value="PX_dom"/>
</dbReference>
<dbReference type="Gene3D" id="1.20.1270.60">
    <property type="entry name" value="Arfaptin homology (AH) domain/BAR domain"/>
    <property type="match status" value="1"/>
</dbReference>
<dbReference type="Proteomes" id="UP001145742">
    <property type="component" value="Unassembled WGS sequence"/>
</dbReference>
<dbReference type="CDD" id="cd07283">
    <property type="entry name" value="PX_SNX30"/>
    <property type="match status" value="1"/>
</dbReference>
<dbReference type="Pfam" id="PF00787">
    <property type="entry name" value="PX"/>
    <property type="match status" value="1"/>
</dbReference>
<accession>A0ABQ9DAY4</accession>
<evidence type="ECO:0000256" key="5">
    <source>
        <dbReference type="SAM" id="MobiDB-lite"/>
    </source>
</evidence>
<feature type="compositionally biased region" description="Low complexity" evidence="5">
    <location>
        <begin position="1"/>
        <end position="18"/>
    </location>
</feature>
<dbReference type="PROSITE" id="PS50195">
    <property type="entry name" value="PX"/>
    <property type="match status" value="1"/>
</dbReference>
<dbReference type="InterPro" id="IPR036871">
    <property type="entry name" value="PX_dom_sf"/>
</dbReference>
<proteinExistence type="inferred from homology"/>
<dbReference type="Gene3D" id="3.30.1520.10">
    <property type="entry name" value="Phox-like domain"/>
    <property type="match status" value="1"/>
</dbReference>
<name>A0ABQ9DAY4_9PASS</name>
<gene>
    <name evidence="7" type="ORF">WISP_64161</name>
</gene>
<keyword evidence="4" id="KW-0653">Protein transport</keyword>
<dbReference type="CDD" id="cd07667">
    <property type="entry name" value="BAR_SNX30"/>
    <property type="match status" value="1"/>
</dbReference>
<dbReference type="PANTHER" id="PTHR45949">
    <property type="entry name" value="SORTING NEXIN-4"/>
    <property type="match status" value="1"/>
</dbReference>
<feature type="region of interest" description="Disordered" evidence="5">
    <location>
        <begin position="1"/>
        <end position="38"/>
    </location>
</feature>
<protein>
    <recommendedName>
        <fullName evidence="2">Sorting nexin-30</fullName>
    </recommendedName>
</protein>
<comment type="caution">
    <text evidence="7">The sequence shown here is derived from an EMBL/GenBank/DDBJ whole genome shotgun (WGS) entry which is preliminary data.</text>
</comment>
<sequence length="633" mass="71821">MSGGAASAPKPLPSSGPKSLREMPHPLATSSSEEMGPALTPSPDLLLPRSIADKVLFSESSVQLILLYGIVFAKCKTFDFFMLTFMRYRKRVIRSSQLVFTKGTSCLTNLIAFYNETKTCMVEWRVLDITYPNFSKASGTVSHSILIGKLRKCGLGHKHFSTTFYCLNRTELILLDSCQPDILLGKIDKAFCKDSSALKTDVEANLESDTVYFKGAVHPLDVLKYLLTSTTAGEVSDVANVQLLLLFKGYGEVHVSLDLNLPNGTPVDTSSPASSSSLLNRLQLDDDLDVETRDLFVTVDDPKKHVCTMETYITYRVTTKVVFCKAKTTRAEFDLPEYSVRRRYQDFDWLRNKLEESQPTHLIPPLPEKFVVKGVVDRFSEEFVETRRKALDKFLKRITDHPVLSFNEHFNVFLTAKDLNAYKKQGMALLSKVGESVKYVTGGYKLRSRPLEFAAIGDYLDTFSLKLGTIDRIAQRIIKEQLEYLVELREYGPVYSTWGGLEVELSEPLEGVSACVGNCCTALEELSEDMTEEFLPVLREYILYAESMKNVLKKRDQVQAEYEAKLEAVALKKEDRPKVPTDVEKCQDRVECFNADLKADMERWQNNKRQDFRQLLMGMADKNIQYYEKSNHK</sequence>
<dbReference type="PANTHER" id="PTHR45949:SF1">
    <property type="entry name" value="SORTING NEXIN-30"/>
    <property type="match status" value="1"/>
</dbReference>
<evidence type="ECO:0000313" key="7">
    <source>
        <dbReference type="EMBL" id="KAJ7417553.1"/>
    </source>
</evidence>
<evidence type="ECO:0000313" key="8">
    <source>
        <dbReference type="Proteomes" id="UP001145742"/>
    </source>
</evidence>
<evidence type="ECO:0000256" key="1">
    <source>
        <dbReference type="ARBA" id="ARBA00010883"/>
    </source>
</evidence>
<dbReference type="InterPro" id="IPR028649">
    <property type="entry name" value="SNX30_BAR"/>
</dbReference>
<evidence type="ECO:0000256" key="2">
    <source>
        <dbReference type="ARBA" id="ARBA00015234"/>
    </source>
</evidence>
<comment type="similarity">
    <text evidence="1">Belongs to the sorting nexin family.</text>
</comment>
<evidence type="ECO:0000256" key="3">
    <source>
        <dbReference type="ARBA" id="ARBA00022448"/>
    </source>
</evidence>
<reference evidence="7" key="1">
    <citation type="submission" date="2019-10" db="EMBL/GenBank/DDBJ databases">
        <authorList>
            <person name="Soares A.E.R."/>
            <person name="Aleixo A."/>
            <person name="Schneider P."/>
            <person name="Miyaki C.Y."/>
            <person name="Schneider M.P."/>
            <person name="Mello C."/>
            <person name="Vasconcelos A.T.R."/>
        </authorList>
    </citation>
    <scope>NUCLEOTIDE SEQUENCE</scope>
    <source>
        <tissue evidence="7">Muscle</tissue>
    </source>
</reference>
<dbReference type="SMART" id="SM00312">
    <property type="entry name" value="PX"/>
    <property type="match status" value="1"/>
</dbReference>
<feature type="domain" description="PX" evidence="6">
    <location>
        <begin position="293"/>
        <end position="421"/>
    </location>
</feature>
<dbReference type="SUPFAM" id="SSF64268">
    <property type="entry name" value="PX domain"/>
    <property type="match status" value="1"/>
</dbReference>
<dbReference type="SUPFAM" id="SSF103657">
    <property type="entry name" value="BAR/IMD domain-like"/>
    <property type="match status" value="1"/>
</dbReference>
<evidence type="ECO:0000259" key="6">
    <source>
        <dbReference type="PROSITE" id="PS50195"/>
    </source>
</evidence>
<dbReference type="InterPro" id="IPR027267">
    <property type="entry name" value="AH/BAR_dom_sf"/>
</dbReference>
<organism evidence="7 8">
    <name type="scientific">Willisornis vidua</name>
    <name type="common">Xingu scale-backed antbird</name>
    <dbReference type="NCBI Taxonomy" id="1566151"/>
    <lineage>
        <taxon>Eukaryota</taxon>
        <taxon>Metazoa</taxon>
        <taxon>Chordata</taxon>
        <taxon>Craniata</taxon>
        <taxon>Vertebrata</taxon>
        <taxon>Euteleostomi</taxon>
        <taxon>Archelosauria</taxon>
        <taxon>Archosauria</taxon>
        <taxon>Dinosauria</taxon>
        <taxon>Saurischia</taxon>
        <taxon>Theropoda</taxon>
        <taxon>Coelurosauria</taxon>
        <taxon>Aves</taxon>
        <taxon>Neognathae</taxon>
        <taxon>Neoaves</taxon>
        <taxon>Telluraves</taxon>
        <taxon>Australaves</taxon>
        <taxon>Passeriformes</taxon>
        <taxon>Thamnophilidae</taxon>
        <taxon>Willisornis</taxon>
    </lineage>
</organism>
<evidence type="ECO:0000256" key="4">
    <source>
        <dbReference type="ARBA" id="ARBA00022927"/>
    </source>
</evidence>
<dbReference type="EMBL" id="WHWB01033753">
    <property type="protein sequence ID" value="KAJ7417553.1"/>
    <property type="molecule type" value="Genomic_DNA"/>
</dbReference>
<keyword evidence="3" id="KW-0813">Transport</keyword>
<keyword evidence="8" id="KW-1185">Reference proteome</keyword>